<dbReference type="InterPro" id="IPR012337">
    <property type="entry name" value="RNaseH-like_sf"/>
</dbReference>
<gene>
    <name evidence="2" type="ORF">ACFQL7_06130</name>
</gene>
<dbReference type="Pfam" id="PF14520">
    <property type="entry name" value="HHH_5"/>
    <property type="match status" value="1"/>
</dbReference>
<dbReference type="RefSeq" id="WP_390204944.1">
    <property type="nucleotide sequence ID" value="NZ_JBHTAX010000001.1"/>
</dbReference>
<organism evidence="2 3">
    <name type="scientific">Halocatena marina</name>
    <dbReference type="NCBI Taxonomy" id="2934937"/>
    <lineage>
        <taxon>Archaea</taxon>
        <taxon>Methanobacteriati</taxon>
        <taxon>Methanobacteriota</taxon>
        <taxon>Stenosarchaea group</taxon>
        <taxon>Halobacteria</taxon>
        <taxon>Halobacteriales</taxon>
        <taxon>Natronomonadaceae</taxon>
        <taxon>Halocatena</taxon>
    </lineage>
</organism>
<dbReference type="InterPro" id="IPR036397">
    <property type="entry name" value="RNaseH_sf"/>
</dbReference>
<proteinExistence type="predicted"/>
<protein>
    <submittedName>
        <fullName evidence="2">Ribonuclease H-like domain-containing protein</fullName>
    </submittedName>
</protein>
<dbReference type="SUPFAM" id="SSF47794">
    <property type="entry name" value="Rad51 N-terminal domain-like"/>
    <property type="match status" value="1"/>
</dbReference>
<feature type="domain" description="YprB ribonuclease H-like" evidence="1">
    <location>
        <begin position="279"/>
        <end position="383"/>
    </location>
</feature>
<accession>A0ABD5YJ98</accession>
<dbReference type="Gene3D" id="1.10.150.20">
    <property type="entry name" value="5' to 3' exonuclease, C-terminal subdomain"/>
    <property type="match status" value="1"/>
</dbReference>
<evidence type="ECO:0000313" key="3">
    <source>
        <dbReference type="Proteomes" id="UP001596417"/>
    </source>
</evidence>
<dbReference type="Gene3D" id="3.30.420.10">
    <property type="entry name" value="Ribonuclease H-like superfamily/Ribonuclease H"/>
    <property type="match status" value="1"/>
</dbReference>
<evidence type="ECO:0000259" key="1">
    <source>
        <dbReference type="Pfam" id="PF13482"/>
    </source>
</evidence>
<sequence length="409" mass="45173">MADTHGVSLLALRCDALAALTSDAIVDMVSYFDPDLVYIIREKMDMRVVSQLQRDCNQPIFHAQDGTIRTETVGGVSFIFTTSVDRLGEARAPDEAIPETADVVVCDELQMVPDDVNMDAGLDGIDHIARYQARTDGTTTFLTGALEASYDYVWRANSNRTVVRLPVRGLAPLRRSGAPELACLTCDTDGRVAVTSAPTNTFGLQALTNVGTTTAQRLKENGYTTRSDVASTTRQELRVIHGIGNSTAKTIQQSAQALVEKSVLRQTDATVPAADYSPLFVDIETDGLTPTIIWLIGVYDPAREEYIDFVDTDPSLDDPGKATRAFIRWLAAEYDRPSLVAWNGHAFDFKHLTTFISRHAPAYADYWNESVFEYDLYDWAVRKGNAILLVERIVSKMSPRRWTATGTSL</sequence>
<comment type="caution">
    <text evidence="2">The sequence shown here is derived from an EMBL/GenBank/DDBJ whole genome shotgun (WGS) entry which is preliminary data.</text>
</comment>
<dbReference type="InterPro" id="IPR038720">
    <property type="entry name" value="YprB_RNase_H-like_dom"/>
</dbReference>
<dbReference type="Pfam" id="PF13482">
    <property type="entry name" value="RNase_H_2"/>
    <property type="match status" value="1"/>
</dbReference>
<keyword evidence="3" id="KW-1185">Reference proteome</keyword>
<dbReference type="AlphaFoldDB" id="A0ABD5YJ98"/>
<name>A0ABD5YJ98_9EURY</name>
<dbReference type="EMBL" id="JBHTAX010000001">
    <property type="protein sequence ID" value="MFC7189468.1"/>
    <property type="molecule type" value="Genomic_DNA"/>
</dbReference>
<dbReference type="SUPFAM" id="SSF53098">
    <property type="entry name" value="Ribonuclease H-like"/>
    <property type="match status" value="1"/>
</dbReference>
<dbReference type="Proteomes" id="UP001596417">
    <property type="component" value="Unassembled WGS sequence"/>
</dbReference>
<evidence type="ECO:0000313" key="2">
    <source>
        <dbReference type="EMBL" id="MFC7189468.1"/>
    </source>
</evidence>
<dbReference type="InterPro" id="IPR010995">
    <property type="entry name" value="DNA_repair_Rad51/TF_NusA_a-hlx"/>
</dbReference>
<reference evidence="2 3" key="1">
    <citation type="journal article" date="2019" name="Int. J. Syst. Evol. Microbiol.">
        <title>The Global Catalogue of Microorganisms (GCM) 10K type strain sequencing project: providing services to taxonomists for standard genome sequencing and annotation.</title>
        <authorList>
            <consortium name="The Broad Institute Genomics Platform"/>
            <consortium name="The Broad Institute Genome Sequencing Center for Infectious Disease"/>
            <person name="Wu L."/>
            <person name="Ma J."/>
        </authorList>
    </citation>
    <scope>NUCLEOTIDE SEQUENCE [LARGE SCALE GENOMIC DNA]</scope>
    <source>
        <strain evidence="2 3">RDMS1</strain>
    </source>
</reference>